<keyword evidence="3" id="KW-1185">Reference proteome</keyword>
<feature type="compositionally biased region" description="Basic and acidic residues" evidence="1">
    <location>
        <begin position="25"/>
        <end position="37"/>
    </location>
</feature>
<evidence type="ECO:0000313" key="3">
    <source>
        <dbReference type="Proteomes" id="UP001501000"/>
    </source>
</evidence>
<organism evidence="2 3">
    <name type="scientific">Streptomyces gulbargensis</name>
    <dbReference type="NCBI Taxonomy" id="364901"/>
    <lineage>
        <taxon>Bacteria</taxon>
        <taxon>Bacillati</taxon>
        <taxon>Actinomycetota</taxon>
        <taxon>Actinomycetes</taxon>
        <taxon>Kitasatosporales</taxon>
        <taxon>Streptomycetaceae</taxon>
        <taxon>Streptomyces</taxon>
    </lineage>
</organism>
<comment type="caution">
    <text evidence="2">The sequence shown here is derived from an EMBL/GenBank/DDBJ whole genome shotgun (WGS) entry which is preliminary data.</text>
</comment>
<feature type="compositionally biased region" description="Polar residues" evidence="1">
    <location>
        <begin position="60"/>
        <end position="69"/>
    </location>
</feature>
<gene>
    <name evidence="2" type="ORF">GCM10022244_58300</name>
</gene>
<dbReference type="Proteomes" id="UP001501000">
    <property type="component" value="Unassembled WGS sequence"/>
</dbReference>
<evidence type="ECO:0000256" key="1">
    <source>
        <dbReference type="SAM" id="MobiDB-lite"/>
    </source>
</evidence>
<proteinExistence type="predicted"/>
<protein>
    <submittedName>
        <fullName evidence="2">Uncharacterized protein</fullName>
    </submittedName>
</protein>
<accession>A0ABP7ND90</accession>
<name>A0ABP7ND90_9ACTN</name>
<reference evidence="3" key="1">
    <citation type="journal article" date="2019" name="Int. J. Syst. Evol. Microbiol.">
        <title>The Global Catalogue of Microorganisms (GCM) 10K type strain sequencing project: providing services to taxonomists for standard genome sequencing and annotation.</title>
        <authorList>
            <consortium name="The Broad Institute Genomics Platform"/>
            <consortium name="The Broad Institute Genome Sequencing Center for Infectious Disease"/>
            <person name="Wu L."/>
            <person name="Ma J."/>
        </authorList>
    </citation>
    <scope>NUCLEOTIDE SEQUENCE [LARGE SCALE GENOMIC DNA]</scope>
    <source>
        <strain evidence="3">JCM 16956</strain>
    </source>
</reference>
<feature type="region of interest" description="Disordered" evidence="1">
    <location>
        <begin position="1"/>
        <end position="75"/>
    </location>
</feature>
<evidence type="ECO:0000313" key="2">
    <source>
        <dbReference type="EMBL" id="GAA3942802.1"/>
    </source>
</evidence>
<dbReference type="EMBL" id="BAABAJ010000035">
    <property type="protein sequence ID" value="GAA3942802.1"/>
    <property type="molecule type" value="Genomic_DNA"/>
</dbReference>
<sequence length="75" mass="7709">MRTAVRGNKSLGPGFRADGLPAPARPDRASPEAKPDEAPGPNPAGHKGMLAESEPECTPSFASGRNSAFLTGHGR</sequence>